<dbReference type="SUPFAM" id="SSF56112">
    <property type="entry name" value="Protein kinase-like (PK-like)"/>
    <property type="match status" value="1"/>
</dbReference>
<evidence type="ECO:0000259" key="7">
    <source>
        <dbReference type="PROSITE" id="PS50011"/>
    </source>
</evidence>
<dbReference type="Gene3D" id="1.10.510.10">
    <property type="entry name" value="Transferase(Phosphotransferase) domain 1"/>
    <property type="match status" value="1"/>
</dbReference>
<dbReference type="OrthoDB" id="10252171at2759"/>
<dbReference type="EMBL" id="MPUH01000717">
    <property type="protein sequence ID" value="OMJ74982.1"/>
    <property type="molecule type" value="Genomic_DNA"/>
</dbReference>
<gene>
    <name evidence="8" type="ORF">SteCoe_25976</name>
</gene>
<dbReference type="InterPro" id="IPR000719">
    <property type="entry name" value="Prot_kinase_dom"/>
</dbReference>
<keyword evidence="4" id="KW-0418">Kinase</keyword>
<dbReference type="GO" id="GO:0005524">
    <property type="term" value="F:ATP binding"/>
    <property type="evidence" value="ECO:0007669"/>
    <property type="project" value="UniProtKB-UniRule"/>
</dbReference>
<proteinExistence type="predicted"/>
<evidence type="ECO:0000256" key="4">
    <source>
        <dbReference type="ARBA" id="ARBA00022777"/>
    </source>
</evidence>
<evidence type="ECO:0000256" key="6">
    <source>
        <dbReference type="PROSITE-ProRule" id="PRU10141"/>
    </source>
</evidence>
<reference evidence="8 9" key="1">
    <citation type="submission" date="2016-11" db="EMBL/GenBank/DDBJ databases">
        <title>The macronuclear genome of Stentor coeruleus: a giant cell with tiny introns.</title>
        <authorList>
            <person name="Slabodnick M."/>
            <person name="Ruby J.G."/>
            <person name="Reiff S.B."/>
            <person name="Swart E.C."/>
            <person name="Gosai S."/>
            <person name="Prabakaran S."/>
            <person name="Witkowska E."/>
            <person name="Larue G.E."/>
            <person name="Fisher S."/>
            <person name="Freeman R.M."/>
            <person name="Gunawardena J."/>
            <person name="Chu W."/>
            <person name="Stover N.A."/>
            <person name="Gregory B.D."/>
            <person name="Nowacki M."/>
            <person name="Derisi J."/>
            <person name="Roy S.W."/>
            <person name="Marshall W.F."/>
            <person name="Sood P."/>
        </authorList>
    </citation>
    <scope>NUCLEOTIDE SEQUENCE [LARGE SCALE GENOMIC DNA]</scope>
    <source>
        <strain evidence="8">WM001</strain>
    </source>
</reference>
<dbReference type="Pfam" id="PF00069">
    <property type="entry name" value="Pkinase"/>
    <property type="match status" value="1"/>
</dbReference>
<organism evidence="8 9">
    <name type="scientific">Stentor coeruleus</name>
    <dbReference type="NCBI Taxonomy" id="5963"/>
    <lineage>
        <taxon>Eukaryota</taxon>
        <taxon>Sar</taxon>
        <taxon>Alveolata</taxon>
        <taxon>Ciliophora</taxon>
        <taxon>Postciliodesmatophora</taxon>
        <taxon>Heterotrichea</taxon>
        <taxon>Heterotrichida</taxon>
        <taxon>Stentoridae</taxon>
        <taxon>Stentor</taxon>
    </lineage>
</organism>
<keyword evidence="3 6" id="KW-0547">Nucleotide-binding</keyword>
<feature type="binding site" evidence="6">
    <location>
        <position position="90"/>
    </location>
    <ligand>
        <name>ATP</name>
        <dbReference type="ChEBI" id="CHEBI:30616"/>
    </ligand>
</feature>
<dbReference type="PROSITE" id="PS50011">
    <property type="entry name" value="PROTEIN_KINASE_DOM"/>
    <property type="match status" value="1"/>
</dbReference>
<evidence type="ECO:0000256" key="2">
    <source>
        <dbReference type="ARBA" id="ARBA00022679"/>
    </source>
</evidence>
<dbReference type="InterPro" id="IPR050205">
    <property type="entry name" value="CDPK_Ser/Thr_kinases"/>
</dbReference>
<dbReference type="InterPro" id="IPR011009">
    <property type="entry name" value="Kinase-like_dom_sf"/>
</dbReference>
<evidence type="ECO:0000256" key="3">
    <source>
        <dbReference type="ARBA" id="ARBA00022741"/>
    </source>
</evidence>
<feature type="domain" description="Protein kinase" evidence="7">
    <location>
        <begin position="61"/>
        <end position="303"/>
    </location>
</feature>
<keyword evidence="2" id="KW-0808">Transferase</keyword>
<dbReference type="AlphaFoldDB" id="A0A1R2BDZ5"/>
<protein>
    <recommendedName>
        <fullName evidence="7">Protein kinase domain-containing protein</fullName>
    </recommendedName>
</protein>
<keyword evidence="5 6" id="KW-0067">ATP-binding</keyword>
<dbReference type="InterPro" id="IPR017441">
    <property type="entry name" value="Protein_kinase_ATP_BS"/>
</dbReference>
<dbReference type="GO" id="GO:0004674">
    <property type="term" value="F:protein serine/threonine kinase activity"/>
    <property type="evidence" value="ECO:0007669"/>
    <property type="project" value="UniProtKB-KW"/>
</dbReference>
<keyword evidence="1" id="KW-0723">Serine/threonine-protein kinase</keyword>
<evidence type="ECO:0000313" key="8">
    <source>
        <dbReference type="EMBL" id="OMJ74982.1"/>
    </source>
</evidence>
<dbReference type="PANTHER" id="PTHR24349">
    <property type="entry name" value="SERINE/THREONINE-PROTEIN KINASE"/>
    <property type="match status" value="1"/>
</dbReference>
<name>A0A1R2BDZ5_9CILI</name>
<evidence type="ECO:0000256" key="1">
    <source>
        <dbReference type="ARBA" id="ARBA00022527"/>
    </source>
</evidence>
<evidence type="ECO:0000256" key="5">
    <source>
        <dbReference type="ARBA" id="ARBA00022840"/>
    </source>
</evidence>
<accession>A0A1R2BDZ5</accession>
<comment type="caution">
    <text evidence="8">The sequence shown here is derived from an EMBL/GenBank/DDBJ whole genome shotgun (WGS) entry which is preliminary data.</text>
</comment>
<evidence type="ECO:0000313" key="9">
    <source>
        <dbReference type="Proteomes" id="UP000187209"/>
    </source>
</evidence>
<sequence>MGSICAGQGVISILDHQKSRSSMSHKLEMDLERFADTPLHRQEMGSPVYFDTRDAFYSEYKLHANPIGYGEHGEVWLCNKKQGNKLRAVKMINKSSLPSLVIEDRIIYKEIEKLKRIKSNSYIKFYKICEKRNGYYVVMEYIQGGDLTDIFESRKKFTEPEAAKILFQIILAVTRLHQNQVKFNHIKPENILFSNPENLTVKFNPLNMLSIVRDPPNDLSCFSPEALQGKLSEKSDVWSIGVIMFYLVTGILPSKDSVFLYEKVPSKMLAFLSQKGKNLMDGLLMKDPNGRISLKDALNHGWILAYNHIEDLEIVG</sequence>
<keyword evidence="9" id="KW-1185">Reference proteome</keyword>
<dbReference type="PROSITE" id="PS00107">
    <property type="entry name" value="PROTEIN_KINASE_ATP"/>
    <property type="match status" value="1"/>
</dbReference>
<dbReference type="Proteomes" id="UP000187209">
    <property type="component" value="Unassembled WGS sequence"/>
</dbReference>